<protein>
    <recommendedName>
        <fullName evidence="4">FCP1 homology domain-containing protein</fullName>
    </recommendedName>
</protein>
<name>A0ABD3H5B5_9MARC</name>
<organism evidence="2 3">
    <name type="scientific">Riccia sorocarpa</name>
    <dbReference type="NCBI Taxonomy" id="122646"/>
    <lineage>
        <taxon>Eukaryota</taxon>
        <taxon>Viridiplantae</taxon>
        <taxon>Streptophyta</taxon>
        <taxon>Embryophyta</taxon>
        <taxon>Marchantiophyta</taxon>
        <taxon>Marchantiopsida</taxon>
        <taxon>Marchantiidae</taxon>
        <taxon>Marchantiales</taxon>
        <taxon>Ricciaceae</taxon>
        <taxon>Riccia</taxon>
    </lineage>
</organism>
<accession>A0ABD3H5B5</accession>
<evidence type="ECO:0008006" key="4">
    <source>
        <dbReference type="Google" id="ProtNLM"/>
    </source>
</evidence>
<feature type="region of interest" description="Disordered" evidence="1">
    <location>
        <begin position="298"/>
        <end position="399"/>
    </location>
</feature>
<evidence type="ECO:0000313" key="3">
    <source>
        <dbReference type="Proteomes" id="UP001633002"/>
    </source>
</evidence>
<dbReference type="EMBL" id="JBJQOH010000006">
    <property type="protein sequence ID" value="KAL3685951.1"/>
    <property type="molecule type" value="Genomic_DNA"/>
</dbReference>
<dbReference type="AlphaFoldDB" id="A0ABD3H5B5"/>
<dbReference type="Proteomes" id="UP001633002">
    <property type="component" value="Unassembled WGS sequence"/>
</dbReference>
<gene>
    <name evidence="2" type="ORF">R1sor_003973</name>
</gene>
<feature type="compositionally biased region" description="Polar residues" evidence="1">
    <location>
        <begin position="298"/>
        <end position="322"/>
    </location>
</feature>
<comment type="caution">
    <text evidence="2">The sequence shown here is derived from an EMBL/GenBank/DDBJ whole genome shotgun (WGS) entry which is preliminary data.</text>
</comment>
<keyword evidence="3" id="KW-1185">Reference proteome</keyword>
<evidence type="ECO:0000313" key="2">
    <source>
        <dbReference type="EMBL" id="KAL3685951.1"/>
    </source>
</evidence>
<proteinExistence type="predicted"/>
<evidence type="ECO:0000256" key="1">
    <source>
        <dbReference type="SAM" id="MobiDB-lite"/>
    </source>
</evidence>
<sequence length="418" mass="46538">MFQLINGLLLARRRIRDGFGRLALTVKTYIDGSREFDWGQMILDSLHTEIMFLQKHVQKEKPIRVALTFLGQVLTWFFLYKRLIPVLPEPPVELPAPPLSPQPPTGGETESSQVHILGFKPTLLHPTEPRQKILILALDGILCCVFHVWNQDKCEKAELGQALAESGDTFWMKDFRHLYDWNICTRDVLLIDEYVSANALNHPYNAVHPQAFQPSFLAPKNDIFLVQNLLPWLQTWNASPAPTTDYVWENYKTLTTRGAMEGIKFLAIEKLLRLVGCLWRNVSVHEQKILVAEANANQPSTATASLVPPSTAQAQSDSSPPTTRRDTEAPSAAPFASVTGRAVTGRGKGRSSASRAPRVTQAPRVIQAAGRGTQEAERGTQDAGRGTNFARCSGRGGRVRILHKRPKVAKDHLPPPPM</sequence>
<reference evidence="2 3" key="1">
    <citation type="submission" date="2024-09" db="EMBL/GenBank/DDBJ databases">
        <title>Chromosome-scale assembly of Riccia sorocarpa.</title>
        <authorList>
            <person name="Paukszto L."/>
        </authorList>
    </citation>
    <scope>NUCLEOTIDE SEQUENCE [LARGE SCALE GENOMIC DNA]</scope>
    <source>
        <strain evidence="2">LP-2024</strain>
        <tissue evidence="2">Aerial parts of the thallus</tissue>
    </source>
</reference>